<dbReference type="GO" id="GO:0016746">
    <property type="term" value="F:acyltransferase activity"/>
    <property type="evidence" value="ECO:0007669"/>
    <property type="project" value="UniProtKB-KW"/>
</dbReference>
<sequence>MSSTTLSRICRADGADLVAANLASRDYHAPWAAPFTDLDGFEAYLSLTISGANIGLIARESDSHGVVGVFTLSQIVLGNFRSCYLGYYGMAAFAGRGLMTDALNAVIAHAFTEVGLNRVEANIQPENLRSIALVARCGFEKEGFSRRYLKIGGEWRDHERWAKVVFPSRSG</sequence>
<accession>A0ABD6HDY0</accession>
<keyword evidence="7" id="KW-1185">Reference proteome</keyword>
<reference evidence="7 8" key="1">
    <citation type="submission" date="2019-11" db="EMBL/GenBank/DDBJ databases">
        <title>Whole-genome sequencing of Allorhizobium vitis.</title>
        <authorList>
            <person name="Gan H.M."/>
            <person name="Savka M.A."/>
        </authorList>
    </citation>
    <scope>NUCLEOTIDE SEQUENCE [LARGE SCALE GENOMIC DNA]</scope>
    <source>
        <strain evidence="6 8">RF2/1</strain>
        <strain evidence="5 7">T1/7</strain>
    </source>
</reference>
<dbReference type="PANTHER" id="PTHR43792">
    <property type="entry name" value="GNAT FAMILY, PUTATIVE (AFU_ORTHOLOGUE AFUA_3G00765)-RELATED-RELATED"/>
    <property type="match status" value="1"/>
</dbReference>
<dbReference type="EMBL" id="MBFA02000015">
    <property type="protein sequence ID" value="MUP12218.1"/>
    <property type="molecule type" value="Genomic_DNA"/>
</dbReference>
<dbReference type="SUPFAM" id="SSF55729">
    <property type="entry name" value="Acyl-CoA N-acyltransferases (Nat)"/>
    <property type="match status" value="1"/>
</dbReference>
<protein>
    <submittedName>
        <fullName evidence="6">GNAT family N-acetyltransferase</fullName>
    </submittedName>
</protein>
<keyword evidence="2" id="KW-0012">Acyltransferase</keyword>
<name>A0ABD6HDY0_AGRVI</name>
<evidence type="ECO:0000256" key="2">
    <source>
        <dbReference type="ARBA" id="ARBA00023315"/>
    </source>
</evidence>
<evidence type="ECO:0000256" key="1">
    <source>
        <dbReference type="ARBA" id="ARBA00022679"/>
    </source>
</evidence>
<dbReference type="InterPro" id="IPR051531">
    <property type="entry name" value="N-acetyltransferase"/>
</dbReference>
<comment type="caution">
    <text evidence="6">The sequence shown here is derived from an EMBL/GenBank/DDBJ whole genome shotgun (WGS) entry which is preliminary data.</text>
</comment>
<dbReference type="EMBL" id="MBFE02000021">
    <property type="protein sequence ID" value="MUO44633.1"/>
    <property type="molecule type" value="Genomic_DNA"/>
</dbReference>
<dbReference type="PROSITE" id="PS51186">
    <property type="entry name" value="GNAT"/>
    <property type="match status" value="1"/>
</dbReference>
<dbReference type="AlphaFoldDB" id="A0ABD6HDY0"/>
<evidence type="ECO:0000313" key="6">
    <source>
        <dbReference type="EMBL" id="MUP12218.1"/>
    </source>
</evidence>
<feature type="domain" description="N-acetyltransferase" evidence="4">
    <location>
        <begin position="7"/>
        <end position="162"/>
    </location>
</feature>
<dbReference type="Proteomes" id="UP000179454">
    <property type="component" value="Unassembled WGS sequence"/>
</dbReference>
<evidence type="ECO:0000259" key="4">
    <source>
        <dbReference type="PROSITE" id="PS51186"/>
    </source>
</evidence>
<proteinExistence type="inferred from homology"/>
<evidence type="ECO:0000313" key="7">
    <source>
        <dbReference type="Proteomes" id="UP000179454"/>
    </source>
</evidence>
<dbReference type="Pfam" id="PF13302">
    <property type="entry name" value="Acetyltransf_3"/>
    <property type="match status" value="1"/>
</dbReference>
<keyword evidence="1" id="KW-0808">Transferase</keyword>
<gene>
    <name evidence="6" type="ORF">BBK91_020375</name>
    <name evidence="5" type="ORF">BBL17_022890</name>
</gene>
<dbReference type="RefSeq" id="WP_015915308.1">
    <property type="nucleotide sequence ID" value="NZ_MBFA02000015.1"/>
</dbReference>
<dbReference type="Proteomes" id="UP000179536">
    <property type="component" value="Unassembled WGS sequence"/>
</dbReference>
<dbReference type="InterPro" id="IPR016181">
    <property type="entry name" value="Acyl_CoA_acyltransferase"/>
</dbReference>
<dbReference type="PANTHER" id="PTHR43792:SF8">
    <property type="entry name" value="[RIBOSOMAL PROTEIN US5]-ALANINE N-ACETYLTRANSFERASE"/>
    <property type="match status" value="1"/>
</dbReference>
<evidence type="ECO:0000256" key="3">
    <source>
        <dbReference type="ARBA" id="ARBA00038502"/>
    </source>
</evidence>
<evidence type="ECO:0000313" key="8">
    <source>
        <dbReference type="Proteomes" id="UP000179536"/>
    </source>
</evidence>
<dbReference type="Gene3D" id="3.40.630.30">
    <property type="match status" value="1"/>
</dbReference>
<organism evidence="6 8">
    <name type="scientific">Agrobacterium vitis</name>
    <name type="common">Rhizobium vitis</name>
    <dbReference type="NCBI Taxonomy" id="373"/>
    <lineage>
        <taxon>Bacteria</taxon>
        <taxon>Pseudomonadati</taxon>
        <taxon>Pseudomonadota</taxon>
        <taxon>Alphaproteobacteria</taxon>
        <taxon>Hyphomicrobiales</taxon>
        <taxon>Rhizobiaceae</taxon>
        <taxon>Rhizobium/Agrobacterium group</taxon>
        <taxon>Agrobacterium</taxon>
    </lineage>
</organism>
<comment type="similarity">
    <text evidence="3">Belongs to the acetyltransferase family. RimJ subfamily.</text>
</comment>
<evidence type="ECO:0000313" key="5">
    <source>
        <dbReference type="EMBL" id="MUO44633.1"/>
    </source>
</evidence>
<dbReference type="InterPro" id="IPR000182">
    <property type="entry name" value="GNAT_dom"/>
</dbReference>